<protein>
    <recommendedName>
        <fullName evidence="3">DDE Tnp4 domain-containing protein</fullName>
    </recommendedName>
</protein>
<organism evidence="4 5">
    <name type="scientific">Portunus trituberculatus</name>
    <name type="common">Swimming crab</name>
    <name type="synonym">Neptunus trituberculatus</name>
    <dbReference type="NCBI Taxonomy" id="210409"/>
    <lineage>
        <taxon>Eukaryota</taxon>
        <taxon>Metazoa</taxon>
        <taxon>Ecdysozoa</taxon>
        <taxon>Arthropoda</taxon>
        <taxon>Crustacea</taxon>
        <taxon>Multicrustacea</taxon>
        <taxon>Malacostraca</taxon>
        <taxon>Eumalacostraca</taxon>
        <taxon>Eucarida</taxon>
        <taxon>Decapoda</taxon>
        <taxon>Pleocyemata</taxon>
        <taxon>Brachyura</taxon>
        <taxon>Eubrachyura</taxon>
        <taxon>Portunoidea</taxon>
        <taxon>Portunidae</taxon>
        <taxon>Portuninae</taxon>
        <taxon>Portunus</taxon>
    </lineage>
</organism>
<dbReference type="GO" id="GO:0046872">
    <property type="term" value="F:metal ion binding"/>
    <property type="evidence" value="ECO:0007669"/>
    <property type="project" value="UniProtKB-KW"/>
</dbReference>
<evidence type="ECO:0000256" key="1">
    <source>
        <dbReference type="ARBA" id="ARBA00001968"/>
    </source>
</evidence>
<evidence type="ECO:0000256" key="2">
    <source>
        <dbReference type="ARBA" id="ARBA00022723"/>
    </source>
</evidence>
<comment type="cofactor">
    <cofactor evidence="1">
        <name>a divalent metal cation</name>
        <dbReference type="ChEBI" id="CHEBI:60240"/>
    </cofactor>
</comment>
<keyword evidence="2" id="KW-0479">Metal-binding</keyword>
<sequence>MQLVFDADYRVIDLVDNFPGSVHDAQILNMSGLKCLFEDNRIPQAAFQHSLVLCNKPCQH</sequence>
<evidence type="ECO:0000313" key="5">
    <source>
        <dbReference type="Proteomes" id="UP000324222"/>
    </source>
</evidence>
<evidence type="ECO:0000313" key="4">
    <source>
        <dbReference type="EMBL" id="MPC66366.1"/>
    </source>
</evidence>
<keyword evidence="5" id="KW-1185">Reference proteome</keyword>
<dbReference type="InterPro" id="IPR027806">
    <property type="entry name" value="HARBI1_dom"/>
</dbReference>
<accession>A0A5B7H8X2</accession>
<dbReference type="Pfam" id="PF13359">
    <property type="entry name" value="DDE_Tnp_4"/>
    <property type="match status" value="1"/>
</dbReference>
<reference evidence="4 5" key="1">
    <citation type="submission" date="2019-05" db="EMBL/GenBank/DDBJ databases">
        <title>Another draft genome of Portunus trituberculatus and its Hox gene families provides insights of decapod evolution.</title>
        <authorList>
            <person name="Jeong J.-H."/>
            <person name="Song I."/>
            <person name="Kim S."/>
            <person name="Choi T."/>
            <person name="Kim D."/>
            <person name="Ryu S."/>
            <person name="Kim W."/>
        </authorList>
    </citation>
    <scope>NUCLEOTIDE SEQUENCE [LARGE SCALE GENOMIC DNA]</scope>
    <source>
        <tissue evidence="4">Muscle</tissue>
    </source>
</reference>
<comment type="caution">
    <text evidence="4">The sequence shown here is derived from an EMBL/GenBank/DDBJ whole genome shotgun (WGS) entry which is preliminary data.</text>
</comment>
<gene>
    <name evidence="4" type="ORF">E2C01_060513</name>
</gene>
<name>A0A5B7H8X2_PORTR</name>
<proteinExistence type="predicted"/>
<dbReference type="AlphaFoldDB" id="A0A5B7H8X2"/>
<feature type="domain" description="DDE Tnp4" evidence="3">
    <location>
        <begin position="1"/>
        <end position="53"/>
    </location>
</feature>
<dbReference type="EMBL" id="VSRR010024659">
    <property type="protein sequence ID" value="MPC66366.1"/>
    <property type="molecule type" value="Genomic_DNA"/>
</dbReference>
<evidence type="ECO:0000259" key="3">
    <source>
        <dbReference type="Pfam" id="PF13359"/>
    </source>
</evidence>
<dbReference type="Proteomes" id="UP000324222">
    <property type="component" value="Unassembled WGS sequence"/>
</dbReference>